<feature type="compositionally biased region" description="Polar residues" evidence="1">
    <location>
        <begin position="39"/>
        <end position="52"/>
    </location>
</feature>
<feature type="region of interest" description="Disordered" evidence="1">
    <location>
        <begin position="33"/>
        <end position="168"/>
    </location>
</feature>
<gene>
    <name evidence="2" type="ORF">VP1G_08635</name>
</gene>
<keyword evidence="2" id="KW-0067">ATP-binding</keyword>
<sequence length="496" mass="55015">MSRLLPARYFAGSGSQPGTRCVFARSRPSLAPLPSLPRQFSTSPTVQRQNGVQRLPRLGPARSDLETVFTQPEEDRILNQIPPYASNSPDARSEYPPRVGTHEDNQADNPLQWGTQGTTSNDEDTESSYGFHLPRPRMSRPSPLGTLPRDDTVRTQDPTPQEPPYLRTPLGYSLEWSYTRNEMGRPKNVADATPSLKSLPLHPDLLQTVVGIPELNDPPPVETEIFRCINSGKSVFIHQLPSCTPAHILPVIHKVLSSVPPGSTMAGHAALVRHIAKSRPISALILSPWPHAAPETSSLARELLRNFPDHQVASAFPGKSIHKIHLRLMKGCDVLVADPRTLATVLNSVTTQGSVLDKLGNLQTIVVENAGALKKSMVQIQRIFSQLPQMAAQDAQLQRVLVSARRDATGPVAELVDVLLPQEHEYINVGRYGQTEEPPRETKQRSQIASKGSSSHTHRQVKHQKQQDGRRPPQLSRHRDRSRLQQDKFDRTNSSF</sequence>
<feature type="compositionally biased region" description="Basic and acidic residues" evidence="1">
    <location>
        <begin position="482"/>
        <end position="496"/>
    </location>
</feature>
<dbReference type="Gene3D" id="3.40.50.300">
    <property type="entry name" value="P-loop containing nucleotide triphosphate hydrolases"/>
    <property type="match status" value="1"/>
</dbReference>
<dbReference type="InterPro" id="IPR027417">
    <property type="entry name" value="P-loop_NTPase"/>
</dbReference>
<dbReference type="EMBL" id="KN714777">
    <property type="protein sequence ID" value="KUI61444.1"/>
    <property type="molecule type" value="Genomic_DNA"/>
</dbReference>
<dbReference type="GO" id="GO:0004386">
    <property type="term" value="F:helicase activity"/>
    <property type="evidence" value="ECO:0007669"/>
    <property type="project" value="UniProtKB-KW"/>
</dbReference>
<feature type="compositionally biased region" description="Polar residues" evidence="1">
    <location>
        <begin position="107"/>
        <end position="120"/>
    </location>
</feature>
<reference evidence="3" key="1">
    <citation type="submission" date="2014-12" db="EMBL/GenBank/DDBJ databases">
        <title>Genome Sequence of Valsa Canker Pathogens Uncovers a Specific Adaption of Colonization on Woody Bark.</title>
        <authorList>
            <person name="Yin Z."/>
            <person name="Liu H."/>
            <person name="Gao X."/>
            <person name="Li Z."/>
            <person name="Song N."/>
            <person name="Ke X."/>
            <person name="Dai Q."/>
            <person name="Wu Y."/>
            <person name="Sun Y."/>
            <person name="Xu J.-R."/>
            <person name="Kang Z.K."/>
            <person name="Wang L."/>
            <person name="Huang L."/>
        </authorList>
    </citation>
    <scope>NUCLEOTIDE SEQUENCE [LARGE SCALE GENOMIC DNA]</scope>
    <source>
        <strain evidence="3">SXYL134</strain>
    </source>
</reference>
<proteinExistence type="predicted"/>
<feature type="region of interest" description="Disordered" evidence="1">
    <location>
        <begin position="430"/>
        <end position="496"/>
    </location>
</feature>
<dbReference type="Proteomes" id="UP000078576">
    <property type="component" value="Unassembled WGS sequence"/>
</dbReference>
<feature type="compositionally biased region" description="Basic and acidic residues" evidence="1">
    <location>
        <begin position="91"/>
        <end position="105"/>
    </location>
</feature>
<keyword evidence="2" id="KW-0347">Helicase</keyword>
<keyword evidence="3" id="KW-1185">Reference proteome</keyword>
<keyword evidence="2" id="KW-0378">Hydrolase</keyword>
<evidence type="ECO:0000313" key="2">
    <source>
        <dbReference type="EMBL" id="KUI61444.1"/>
    </source>
</evidence>
<name>A0A194VC25_CYTMA</name>
<organism evidence="2 3">
    <name type="scientific">Cytospora mali</name>
    <name type="common">Apple Valsa canker fungus</name>
    <name type="synonym">Valsa mali</name>
    <dbReference type="NCBI Taxonomy" id="578113"/>
    <lineage>
        <taxon>Eukaryota</taxon>
        <taxon>Fungi</taxon>
        <taxon>Dikarya</taxon>
        <taxon>Ascomycota</taxon>
        <taxon>Pezizomycotina</taxon>
        <taxon>Sordariomycetes</taxon>
        <taxon>Sordariomycetidae</taxon>
        <taxon>Diaporthales</taxon>
        <taxon>Cytosporaceae</taxon>
        <taxon>Cytospora</taxon>
    </lineage>
</organism>
<protein>
    <submittedName>
        <fullName evidence="2">ATP-dependent RNA helicase RhlE</fullName>
    </submittedName>
</protein>
<evidence type="ECO:0000256" key="1">
    <source>
        <dbReference type="SAM" id="MobiDB-lite"/>
    </source>
</evidence>
<evidence type="ECO:0000313" key="3">
    <source>
        <dbReference type="Proteomes" id="UP000078576"/>
    </source>
</evidence>
<feature type="compositionally biased region" description="Polar residues" evidence="1">
    <location>
        <begin position="445"/>
        <end position="455"/>
    </location>
</feature>
<dbReference type="OrthoDB" id="249932at2759"/>
<dbReference type="SUPFAM" id="SSF52540">
    <property type="entry name" value="P-loop containing nucleoside triphosphate hydrolases"/>
    <property type="match status" value="1"/>
</dbReference>
<dbReference type="STRING" id="694573.A0A194VC25"/>
<dbReference type="AlphaFoldDB" id="A0A194VC25"/>
<accession>A0A194VC25</accession>
<keyword evidence="2" id="KW-0547">Nucleotide-binding</keyword>